<dbReference type="RefSeq" id="WP_094885767.1">
    <property type="nucleotide sequence ID" value="NZ_NPMS01000004.1"/>
</dbReference>
<proteinExistence type="predicted"/>
<comment type="caution">
    <text evidence="2">The sequence shown here is derived from an EMBL/GenBank/DDBJ whole genome shotgun (WGS) entry which is preliminary data.</text>
</comment>
<feature type="domain" description="HTH cro/C1-type" evidence="1">
    <location>
        <begin position="10"/>
        <end position="65"/>
    </location>
</feature>
<dbReference type="OrthoDB" id="72638at2"/>
<dbReference type="AlphaFoldDB" id="A0A265NBL6"/>
<dbReference type="EMBL" id="NPMS01000004">
    <property type="protein sequence ID" value="OZU88676.1"/>
    <property type="molecule type" value="Genomic_DNA"/>
</dbReference>
<protein>
    <recommendedName>
        <fullName evidence="1">HTH cro/C1-type domain-containing protein</fullName>
    </recommendedName>
</protein>
<organism evidence="2 3">
    <name type="scientific">Virgibacillus indicus</name>
    <dbReference type="NCBI Taxonomy" id="2024554"/>
    <lineage>
        <taxon>Bacteria</taxon>
        <taxon>Bacillati</taxon>
        <taxon>Bacillota</taxon>
        <taxon>Bacilli</taxon>
        <taxon>Bacillales</taxon>
        <taxon>Bacillaceae</taxon>
        <taxon>Virgibacillus</taxon>
    </lineage>
</organism>
<dbReference type="InterPro" id="IPR001387">
    <property type="entry name" value="Cro/C1-type_HTH"/>
</dbReference>
<gene>
    <name evidence="2" type="ORF">CIL03_10325</name>
</gene>
<dbReference type="CDD" id="cd00093">
    <property type="entry name" value="HTH_XRE"/>
    <property type="match status" value="1"/>
</dbReference>
<dbReference type="SMART" id="SM00530">
    <property type="entry name" value="HTH_XRE"/>
    <property type="match status" value="1"/>
</dbReference>
<accession>A0A265NBL6</accession>
<dbReference type="InterPro" id="IPR010982">
    <property type="entry name" value="Lambda_DNA-bd_dom_sf"/>
</dbReference>
<reference evidence="2 3" key="1">
    <citation type="submission" date="2017-08" db="EMBL/GenBank/DDBJ databases">
        <title>Virgibacillus indicus sp. nov. and Virgibacillus profoundi sp. nov, two moderately halophilic bacteria isolated from marine sediment by using the Microfluidic Streak Plate.</title>
        <authorList>
            <person name="Xu B."/>
            <person name="Hu B."/>
            <person name="Wang J."/>
            <person name="Zhu Y."/>
            <person name="Huang L."/>
            <person name="Du W."/>
            <person name="Huang Y."/>
        </authorList>
    </citation>
    <scope>NUCLEOTIDE SEQUENCE [LARGE SCALE GENOMIC DNA]</scope>
    <source>
        <strain evidence="2 3">IO3-P2-C2</strain>
    </source>
</reference>
<keyword evidence="3" id="KW-1185">Reference proteome</keyword>
<dbReference type="SUPFAM" id="SSF47413">
    <property type="entry name" value="lambda repressor-like DNA-binding domains"/>
    <property type="match status" value="1"/>
</dbReference>
<evidence type="ECO:0000259" key="1">
    <source>
        <dbReference type="PROSITE" id="PS50943"/>
    </source>
</evidence>
<name>A0A265NBL6_9BACI</name>
<dbReference type="GO" id="GO:0003677">
    <property type="term" value="F:DNA binding"/>
    <property type="evidence" value="ECO:0007669"/>
    <property type="project" value="InterPro"/>
</dbReference>
<evidence type="ECO:0000313" key="2">
    <source>
        <dbReference type="EMBL" id="OZU88676.1"/>
    </source>
</evidence>
<sequence>MEAKQFGVYIKKIREEKDLSIRQLELYSGVSNSYLSQLENGKRGVPSPEIIRKLSKGLKTSYADLLLHAGYIDNNETDSRQKYIDKIANEFPDADLMFNDLASLSEKQLEEVYDFIKYKASKKNK</sequence>
<evidence type="ECO:0000313" key="3">
    <source>
        <dbReference type="Proteomes" id="UP000216498"/>
    </source>
</evidence>
<dbReference type="Gene3D" id="1.10.260.40">
    <property type="entry name" value="lambda repressor-like DNA-binding domains"/>
    <property type="match status" value="1"/>
</dbReference>
<dbReference type="PROSITE" id="PS50943">
    <property type="entry name" value="HTH_CROC1"/>
    <property type="match status" value="1"/>
</dbReference>
<dbReference type="Pfam" id="PF01381">
    <property type="entry name" value="HTH_3"/>
    <property type="match status" value="1"/>
</dbReference>
<dbReference type="Proteomes" id="UP000216498">
    <property type="component" value="Unassembled WGS sequence"/>
</dbReference>